<evidence type="ECO:0000256" key="3">
    <source>
        <dbReference type="SAM" id="Phobius"/>
    </source>
</evidence>
<dbReference type="RefSeq" id="WP_290141366.1">
    <property type="nucleotide sequence ID" value="NZ_CP101620.1"/>
</dbReference>
<feature type="transmembrane region" description="Helical" evidence="3">
    <location>
        <begin position="136"/>
        <end position="153"/>
    </location>
</feature>
<evidence type="ECO:0000256" key="1">
    <source>
        <dbReference type="ARBA" id="ARBA00022741"/>
    </source>
</evidence>
<keyword evidence="2 5" id="KW-0067">ATP-binding</keyword>
<dbReference type="Pfam" id="PF00005">
    <property type="entry name" value="ABC_tran"/>
    <property type="match status" value="1"/>
</dbReference>
<keyword evidence="6" id="KW-1185">Reference proteome</keyword>
<proteinExistence type="predicted"/>
<dbReference type="PANTHER" id="PTHR43158:SF5">
    <property type="entry name" value="ABC TRANSPORTER, ATP-BINDING PROTEIN"/>
    <property type="match status" value="1"/>
</dbReference>
<name>A0ABY5I6F4_9FIRM</name>
<keyword evidence="3" id="KW-1133">Transmembrane helix</keyword>
<dbReference type="EMBL" id="CP101620">
    <property type="protein sequence ID" value="UTY39929.1"/>
    <property type="molecule type" value="Genomic_DNA"/>
</dbReference>
<reference evidence="5" key="1">
    <citation type="submission" date="2022-07" db="EMBL/GenBank/DDBJ databases">
        <title>Faecal culturing of patients with breast cancer.</title>
        <authorList>
            <person name="Teng N.M.Y."/>
            <person name="Kiu R."/>
            <person name="Evans R."/>
            <person name="Baker D.J."/>
            <person name="Zenner C."/>
            <person name="Robinson S.D."/>
            <person name="Hall L.J."/>
        </authorList>
    </citation>
    <scope>NUCLEOTIDE SEQUENCE</scope>
    <source>
        <strain evidence="5">LH1062</strain>
    </source>
</reference>
<protein>
    <submittedName>
        <fullName evidence="5">ATP-binding cassette domain-containing protein</fullName>
    </submittedName>
</protein>
<evidence type="ECO:0000313" key="5">
    <source>
        <dbReference type="EMBL" id="UTY39929.1"/>
    </source>
</evidence>
<keyword evidence="3" id="KW-0812">Transmembrane</keyword>
<sequence length="156" mass="18237">MNSIEVRHITKTYHGQKAIDDVSFEFKSGKIYGLLGKNGAGKSTLLKIIYQYIFADEGEVLIDGQSANNNEQMQEKVYYMSEMNLYPTGLKVKDILKWTDRFYQKFDIDKAIRLANLFGLDTTKKLINYPQDTKQSLNVLLLYHWIFLTLFLMNRF</sequence>
<evidence type="ECO:0000256" key="2">
    <source>
        <dbReference type="ARBA" id="ARBA00022840"/>
    </source>
</evidence>
<dbReference type="Proteomes" id="UP001060112">
    <property type="component" value="Chromosome"/>
</dbReference>
<gene>
    <name evidence="5" type="ORF">NMU03_03750</name>
</gene>
<dbReference type="PANTHER" id="PTHR43158">
    <property type="entry name" value="SKFA PEPTIDE EXPORT ATP-BINDING PROTEIN SKFE"/>
    <property type="match status" value="1"/>
</dbReference>
<evidence type="ECO:0000259" key="4">
    <source>
        <dbReference type="Pfam" id="PF00005"/>
    </source>
</evidence>
<evidence type="ECO:0000313" key="6">
    <source>
        <dbReference type="Proteomes" id="UP001060112"/>
    </source>
</evidence>
<dbReference type="SUPFAM" id="SSF52540">
    <property type="entry name" value="P-loop containing nucleoside triphosphate hydrolases"/>
    <property type="match status" value="1"/>
</dbReference>
<organism evidence="5 6">
    <name type="scientific">Allocoprobacillus halotolerans</name>
    <dbReference type="NCBI Taxonomy" id="2944914"/>
    <lineage>
        <taxon>Bacteria</taxon>
        <taxon>Bacillati</taxon>
        <taxon>Bacillota</taxon>
        <taxon>Erysipelotrichia</taxon>
        <taxon>Erysipelotrichales</taxon>
        <taxon>Erysipelotrichaceae</taxon>
        <taxon>Allocoprobacillus</taxon>
    </lineage>
</organism>
<dbReference type="InterPro" id="IPR003439">
    <property type="entry name" value="ABC_transporter-like_ATP-bd"/>
</dbReference>
<dbReference type="GO" id="GO:0005524">
    <property type="term" value="F:ATP binding"/>
    <property type="evidence" value="ECO:0007669"/>
    <property type="project" value="UniProtKB-KW"/>
</dbReference>
<accession>A0ABY5I6F4</accession>
<dbReference type="InterPro" id="IPR027417">
    <property type="entry name" value="P-loop_NTPase"/>
</dbReference>
<keyword evidence="3" id="KW-0472">Membrane</keyword>
<keyword evidence="1" id="KW-0547">Nucleotide-binding</keyword>
<dbReference type="Gene3D" id="3.40.50.300">
    <property type="entry name" value="P-loop containing nucleotide triphosphate hydrolases"/>
    <property type="match status" value="1"/>
</dbReference>
<feature type="domain" description="ABC transporter" evidence="4">
    <location>
        <begin position="20"/>
        <end position="113"/>
    </location>
</feature>